<dbReference type="Proteomes" id="UP001610335">
    <property type="component" value="Unassembled WGS sequence"/>
</dbReference>
<accession>A0ABR4J004</accession>
<evidence type="ECO:0000256" key="3">
    <source>
        <dbReference type="ARBA" id="ARBA00022842"/>
    </source>
</evidence>
<dbReference type="PANTHER" id="PTHR35201">
    <property type="entry name" value="TERPENE SYNTHASE"/>
    <property type="match status" value="1"/>
</dbReference>
<gene>
    <name evidence="5" type="ORF">BDW59DRAFT_156813</name>
</gene>
<comment type="cofactor">
    <cofactor evidence="1 4">
        <name>Mg(2+)</name>
        <dbReference type="ChEBI" id="CHEBI:18420"/>
    </cofactor>
</comment>
<evidence type="ECO:0000256" key="1">
    <source>
        <dbReference type="ARBA" id="ARBA00001946"/>
    </source>
</evidence>
<evidence type="ECO:0000256" key="2">
    <source>
        <dbReference type="ARBA" id="ARBA00006333"/>
    </source>
</evidence>
<dbReference type="EMBL" id="JBFXLS010000004">
    <property type="protein sequence ID" value="KAL2833310.1"/>
    <property type="molecule type" value="Genomic_DNA"/>
</dbReference>
<dbReference type="SFLD" id="SFLDG01020">
    <property type="entry name" value="Terpene_Cyclase_Like_2"/>
    <property type="match status" value="1"/>
</dbReference>
<dbReference type="InterPro" id="IPR034686">
    <property type="entry name" value="Terpene_cyclase-like_2"/>
</dbReference>
<comment type="caution">
    <text evidence="5">The sequence shown here is derived from an EMBL/GenBank/DDBJ whole genome shotgun (WGS) entry which is preliminary data.</text>
</comment>
<keyword evidence="6" id="KW-1185">Reference proteome</keyword>
<evidence type="ECO:0000313" key="6">
    <source>
        <dbReference type="Proteomes" id="UP001610335"/>
    </source>
</evidence>
<comment type="similarity">
    <text evidence="2 4">Belongs to the terpene synthase family.</text>
</comment>
<evidence type="ECO:0000256" key="4">
    <source>
        <dbReference type="RuleBase" id="RU366034"/>
    </source>
</evidence>
<keyword evidence="4" id="KW-0479">Metal-binding</keyword>
<dbReference type="SUPFAM" id="SSF48576">
    <property type="entry name" value="Terpenoid synthases"/>
    <property type="match status" value="1"/>
</dbReference>
<reference evidence="5 6" key="1">
    <citation type="submission" date="2024-07" db="EMBL/GenBank/DDBJ databases">
        <title>Section-level genome sequencing and comparative genomics of Aspergillus sections Usti and Cavernicolus.</title>
        <authorList>
            <consortium name="Lawrence Berkeley National Laboratory"/>
            <person name="Nybo J.L."/>
            <person name="Vesth T.C."/>
            <person name="Theobald S."/>
            <person name="Frisvad J.C."/>
            <person name="Larsen T.O."/>
            <person name="Kjaerboelling I."/>
            <person name="Rothschild-Mancinelli K."/>
            <person name="Lyhne E.K."/>
            <person name="Kogle M.E."/>
            <person name="Barry K."/>
            <person name="Clum A."/>
            <person name="Na H."/>
            <person name="Ledsgaard L."/>
            <person name="Lin J."/>
            <person name="Lipzen A."/>
            <person name="Kuo A."/>
            <person name="Riley R."/>
            <person name="Mondo S."/>
            <person name="LaButti K."/>
            <person name="Haridas S."/>
            <person name="Pangalinan J."/>
            <person name="Salamov A.A."/>
            <person name="Simmons B.A."/>
            <person name="Magnuson J.K."/>
            <person name="Chen J."/>
            <person name="Drula E."/>
            <person name="Henrissat B."/>
            <person name="Wiebenga A."/>
            <person name="Lubbers R.J."/>
            <person name="Gomes A.C."/>
            <person name="Makela M.R."/>
            <person name="Stajich J."/>
            <person name="Grigoriev I.V."/>
            <person name="Mortensen U.H."/>
            <person name="De vries R.P."/>
            <person name="Baker S.E."/>
            <person name="Andersen M.R."/>
        </authorList>
    </citation>
    <scope>NUCLEOTIDE SEQUENCE [LARGE SCALE GENOMIC DNA]</scope>
    <source>
        <strain evidence="5 6">CBS 600.67</strain>
    </source>
</reference>
<name>A0ABR4J004_9EURO</name>
<dbReference type="SFLD" id="SFLDS00005">
    <property type="entry name" value="Isoprenoid_Synthase_Type_I"/>
    <property type="match status" value="1"/>
</dbReference>
<dbReference type="PANTHER" id="PTHR35201:SF4">
    <property type="entry name" value="BETA-PINACENE SYNTHASE-RELATED"/>
    <property type="match status" value="1"/>
</dbReference>
<dbReference type="Gene3D" id="1.10.600.10">
    <property type="entry name" value="Farnesyl Diphosphate Synthase"/>
    <property type="match status" value="1"/>
</dbReference>
<keyword evidence="3 4" id="KW-0460">Magnesium</keyword>
<dbReference type="EC" id="4.2.3.-" evidence="4"/>
<keyword evidence="4" id="KW-0456">Lyase</keyword>
<dbReference type="InterPro" id="IPR008949">
    <property type="entry name" value="Isoprenoid_synthase_dom_sf"/>
</dbReference>
<sequence length="361" mass="41111">MAIDLSNTESIWLSLQGQHVQLPNLRKLFPSWKLEIHRDYERARDNILNPWIRRWVDDDSSCVQLQQAELGLFAAIVCADASFDRFCTVAKYFTWYYIWDDIFDCGALKGTYMTDYRQASMQYIQHQLLPQTKCPDLAPYPRQLQKALQAWKEVGSHIRNVCSKETCTTLSKAMLEYMQAVGDANALFENGSLPSLEEYWARRDYAAGIYPGIATIPFVYGVDITSSDVSSAQMQQLWKCTSYLVHIVNDVISLRKELNDGQIENLIPVLMLNKGLTITDAIQASYNAAKDNAVGIETAAQNLQFNNINDPPQQEIIRAFTRGCRDLAAGFIHWSYSSGRYFNAAELDVDNILHFQITKLS</sequence>
<protein>
    <recommendedName>
        <fullName evidence="4">Terpene synthase</fullName>
        <ecNumber evidence="4">4.2.3.-</ecNumber>
    </recommendedName>
</protein>
<proteinExistence type="inferred from homology"/>
<dbReference type="Pfam" id="PF19086">
    <property type="entry name" value="Terpene_syn_C_2"/>
    <property type="match status" value="1"/>
</dbReference>
<organism evidence="5 6">
    <name type="scientific">Aspergillus cavernicola</name>
    <dbReference type="NCBI Taxonomy" id="176166"/>
    <lineage>
        <taxon>Eukaryota</taxon>
        <taxon>Fungi</taxon>
        <taxon>Dikarya</taxon>
        <taxon>Ascomycota</taxon>
        <taxon>Pezizomycotina</taxon>
        <taxon>Eurotiomycetes</taxon>
        <taxon>Eurotiomycetidae</taxon>
        <taxon>Eurotiales</taxon>
        <taxon>Aspergillaceae</taxon>
        <taxon>Aspergillus</taxon>
        <taxon>Aspergillus subgen. Nidulantes</taxon>
    </lineage>
</organism>
<evidence type="ECO:0000313" key="5">
    <source>
        <dbReference type="EMBL" id="KAL2833310.1"/>
    </source>
</evidence>